<reference evidence="10 11" key="1">
    <citation type="submission" date="2020-07" db="EMBL/GenBank/DDBJ databases">
        <title>Sequencing the genomes of 1000 actinobacteria strains.</title>
        <authorList>
            <person name="Klenk H.-P."/>
        </authorList>
    </citation>
    <scope>NUCLEOTIDE SEQUENCE [LARGE SCALE GENOMIC DNA]</scope>
    <source>
        <strain evidence="10 11">DSM 45927</strain>
    </source>
</reference>
<feature type="transmembrane region" description="Helical" evidence="7">
    <location>
        <begin position="190"/>
        <end position="216"/>
    </location>
</feature>
<dbReference type="PANTHER" id="PTHR43227:SF8">
    <property type="entry name" value="DIACETYLCHITOBIOSE UPTAKE SYSTEM PERMEASE PROTEIN DASB"/>
    <property type="match status" value="1"/>
</dbReference>
<dbReference type="Gene3D" id="1.10.3720.10">
    <property type="entry name" value="MetI-like"/>
    <property type="match status" value="1"/>
</dbReference>
<dbReference type="Proteomes" id="UP000575985">
    <property type="component" value="Unassembled WGS sequence"/>
</dbReference>
<dbReference type="CDD" id="cd06261">
    <property type="entry name" value="TM_PBP2"/>
    <property type="match status" value="1"/>
</dbReference>
<protein>
    <submittedName>
        <fullName evidence="10">N,N'-diacetylchitobiose transport system permease protein</fullName>
    </submittedName>
</protein>
<proteinExistence type="inferred from homology"/>
<feature type="domain" description="ABC transmembrane type-1" evidence="9">
    <location>
        <begin position="98"/>
        <end position="320"/>
    </location>
</feature>
<name>A0A853BLU2_9ACTN</name>
<keyword evidence="3" id="KW-1003">Cell membrane</keyword>
<dbReference type="Pfam" id="PF00528">
    <property type="entry name" value="BPD_transp_1"/>
    <property type="match status" value="1"/>
</dbReference>
<evidence type="ECO:0000256" key="2">
    <source>
        <dbReference type="ARBA" id="ARBA00022448"/>
    </source>
</evidence>
<dbReference type="GO" id="GO:0055085">
    <property type="term" value="P:transmembrane transport"/>
    <property type="evidence" value="ECO:0007669"/>
    <property type="project" value="InterPro"/>
</dbReference>
<keyword evidence="4 7" id="KW-0812">Transmembrane</keyword>
<evidence type="ECO:0000256" key="4">
    <source>
        <dbReference type="ARBA" id="ARBA00022692"/>
    </source>
</evidence>
<dbReference type="AlphaFoldDB" id="A0A853BLU2"/>
<dbReference type="GO" id="GO:0005886">
    <property type="term" value="C:plasma membrane"/>
    <property type="evidence" value="ECO:0007669"/>
    <property type="project" value="UniProtKB-SubCell"/>
</dbReference>
<sequence length="331" mass="36996">MAQTAEAVRGQSPPAPPPPGPPTPPRPRRRKIPTPYLLIAPALVLLVLVQLGPILQMVWNSLHSYTVRHLLPTAPAPEWNSFAHYATLLSDAEFWMILRNTVVVCALMVGVTMVLGTAVGNLLHRLPRWFSVTVSIGMMLAWATPAISASLVFRWLFLPERGLANVALDRLPDWLVGGGWLDYNWFLEPVPLFTVLILVIVWQSFPFVAVSVLAGLKSIPDELYEAARVDGAGGWRSFWSITFPMLRPLFALLLVLQIIWDLRVFTQLYILANSFQNKSVYLLSYYIYQQGFSASPANYGMGSAIAVVMTVMILAVTAYYLRIMIRQGETR</sequence>
<comment type="caution">
    <text evidence="10">The sequence shown here is derived from an EMBL/GenBank/DDBJ whole genome shotgun (WGS) entry which is preliminary data.</text>
</comment>
<dbReference type="RefSeq" id="WP_179766989.1">
    <property type="nucleotide sequence ID" value="NZ_JACCFO010000001.1"/>
</dbReference>
<comment type="similarity">
    <text evidence="7">Belongs to the binding-protein-dependent transport system permease family.</text>
</comment>
<evidence type="ECO:0000259" key="9">
    <source>
        <dbReference type="PROSITE" id="PS50928"/>
    </source>
</evidence>
<feature type="compositionally biased region" description="Pro residues" evidence="8">
    <location>
        <begin position="13"/>
        <end position="25"/>
    </location>
</feature>
<evidence type="ECO:0000256" key="6">
    <source>
        <dbReference type="ARBA" id="ARBA00023136"/>
    </source>
</evidence>
<keyword evidence="11" id="KW-1185">Reference proteome</keyword>
<dbReference type="EMBL" id="JACCFO010000001">
    <property type="protein sequence ID" value="NYI95482.1"/>
    <property type="molecule type" value="Genomic_DNA"/>
</dbReference>
<dbReference type="InterPro" id="IPR000515">
    <property type="entry name" value="MetI-like"/>
</dbReference>
<evidence type="ECO:0000256" key="1">
    <source>
        <dbReference type="ARBA" id="ARBA00004651"/>
    </source>
</evidence>
<feature type="region of interest" description="Disordered" evidence="8">
    <location>
        <begin position="1"/>
        <end position="28"/>
    </location>
</feature>
<organism evidence="10 11">
    <name type="scientific">Streptomonospora nanhaiensis</name>
    <dbReference type="NCBI Taxonomy" id="1323731"/>
    <lineage>
        <taxon>Bacteria</taxon>
        <taxon>Bacillati</taxon>
        <taxon>Actinomycetota</taxon>
        <taxon>Actinomycetes</taxon>
        <taxon>Streptosporangiales</taxon>
        <taxon>Nocardiopsidaceae</taxon>
        <taxon>Streptomonospora</taxon>
    </lineage>
</organism>
<evidence type="ECO:0000313" key="11">
    <source>
        <dbReference type="Proteomes" id="UP000575985"/>
    </source>
</evidence>
<dbReference type="PROSITE" id="PS50928">
    <property type="entry name" value="ABC_TM1"/>
    <property type="match status" value="1"/>
</dbReference>
<comment type="subcellular location">
    <subcellularLocation>
        <location evidence="1 7">Cell membrane</location>
        <topology evidence="1 7">Multi-pass membrane protein</topology>
    </subcellularLocation>
</comment>
<keyword evidence="2 7" id="KW-0813">Transport</keyword>
<gene>
    <name evidence="10" type="ORF">HNR12_001759</name>
</gene>
<feature type="transmembrane region" description="Helical" evidence="7">
    <location>
        <begin position="97"/>
        <end position="123"/>
    </location>
</feature>
<keyword evidence="5 7" id="KW-1133">Transmembrane helix</keyword>
<evidence type="ECO:0000256" key="8">
    <source>
        <dbReference type="SAM" id="MobiDB-lite"/>
    </source>
</evidence>
<accession>A0A853BLU2</accession>
<feature type="transmembrane region" description="Helical" evidence="7">
    <location>
        <begin position="36"/>
        <end position="59"/>
    </location>
</feature>
<feature type="transmembrane region" description="Helical" evidence="7">
    <location>
        <begin position="130"/>
        <end position="157"/>
    </location>
</feature>
<feature type="transmembrane region" description="Helical" evidence="7">
    <location>
        <begin position="237"/>
        <end position="260"/>
    </location>
</feature>
<dbReference type="PANTHER" id="PTHR43227">
    <property type="entry name" value="BLL4140 PROTEIN"/>
    <property type="match status" value="1"/>
</dbReference>
<evidence type="ECO:0000313" key="10">
    <source>
        <dbReference type="EMBL" id="NYI95482.1"/>
    </source>
</evidence>
<evidence type="ECO:0000256" key="3">
    <source>
        <dbReference type="ARBA" id="ARBA00022475"/>
    </source>
</evidence>
<dbReference type="SUPFAM" id="SSF161098">
    <property type="entry name" value="MetI-like"/>
    <property type="match status" value="1"/>
</dbReference>
<feature type="transmembrane region" description="Helical" evidence="7">
    <location>
        <begin position="299"/>
        <end position="321"/>
    </location>
</feature>
<dbReference type="InterPro" id="IPR035906">
    <property type="entry name" value="MetI-like_sf"/>
</dbReference>
<evidence type="ECO:0000256" key="5">
    <source>
        <dbReference type="ARBA" id="ARBA00022989"/>
    </source>
</evidence>
<evidence type="ECO:0000256" key="7">
    <source>
        <dbReference type="RuleBase" id="RU363032"/>
    </source>
</evidence>
<keyword evidence="6 7" id="KW-0472">Membrane</keyword>
<dbReference type="InterPro" id="IPR050809">
    <property type="entry name" value="UgpAE/MalFG_permease"/>
</dbReference>